<proteinExistence type="predicted"/>
<dbReference type="RefSeq" id="XP_038071462.1">
    <property type="nucleotide sequence ID" value="XM_038215534.1"/>
</dbReference>
<sequence>MLRRDSLLLMFLSMKRRRVESGDQTLQTKGSEENQTQRLANSLFLILDCIVPIDCLGLIRPIIFTCCTHQPSDIKMKTFLYHSLFLISALLVCVLPSAHLAAAIIPTKLRPVNPSVPEGGQIRLICTGLTPDCEYKSFLYKAEGNSVMGVQASNPTSSHSCSCDAGRRCSSSTIFVMTATPQAAGTYGCVVLPNGQQQPPSEIRRSGEQGHRTHETTVTVCEGPDLSLHEHSNGNFTTVTASDNCHFEGELSWRINGHPVPLESASPAPSAELSPPAAVHRDNDLLAISKCDRRATRTPCTVTAEFTYISARRLKVAHMSTDIHDCCVDLPSTVVPTKPLLTQRPQEPLTKVLKLMEELLPLQIRFFKKWSRTSPDRLAQAIAGATLDEQA</sequence>
<dbReference type="Proteomes" id="UP000887568">
    <property type="component" value="Unplaced"/>
</dbReference>
<reference evidence="2" key="1">
    <citation type="submission" date="2022-11" db="UniProtKB">
        <authorList>
            <consortium name="EnsemblMetazoa"/>
        </authorList>
    </citation>
    <scope>IDENTIFICATION</scope>
</reference>
<organism evidence="2 3">
    <name type="scientific">Patiria miniata</name>
    <name type="common">Bat star</name>
    <name type="synonym">Asterina miniata</name>
    <dbReference type="NCBI Taxonomy" id="46514"/>
    <lineage>
        <taxon>Eukaryota</taxon>
        <taxon>Metazoa</taxon>
        <taxon>Echinodermata</taxon>
        <taxon>Eleutherozoa</taxon>
        <taxon>Asterozoa</taxon>
        <taxon>Asteroidea</taxon>
        <taxon>Valvatacea</taxon>
        <taxon>Valvatida</taxon>
        <taxon>Asterinidae</taxon>
        <taxon>Patiria</taxon>
    </lineage>
</organism>
<accession>A0A914B7Q7</accession>
<keyword evidence="1" id="KW-1133">Transmembrane helix</keyword>
<dbReference type="AlphaFoldDB" id="A0A914B7Q7"/>
<evidence type="ECO:0000256" key="1">
    <source>
        <dbReference type="SAM" id="Phobius"/>
    </source>
</evidence>
<keyword evidence="3" id="KW-1185">Reference proteome</keyword>
<dbReference type="EnsemblMetazoa" id="XM_038215534.1">
    <property type="protein sequence ID" value="XP_038071462.1"/>
    <property type="gene ID" value="LOC119740273"/>
</dbReference>
<protein>
    <recommendedName>
        <fullName evidence="4">Ig-like domain-containing protein</fullName>
    </recommendedName>
</protein>
<evidence type="ECO:0008006" key="4">
    <source>
        <dbReference type="Google" id="ProtNLM"/>
    </source>
</evidence>
<keyword evidence="1" id="KW-0812">Transmembrane</keyword>
<feature type="transmembrane region" description="Helical" evidence="1">
    <location>
        <begin position="79"/>
        <end position="105"/>
    </location>
</feature>
<name>A0A914B7Q7_PATMI</name>
<dbReference type="OrthoDB" id="10209208at2759"/>
<evidence type="ECO:0000313" key="2">
    <source>
        <dbReference type="EnsemblMetazoa" id="XP_038071462.1"/>
    </source>
</evidence>
<evidence type="ECO:0000313" key="3">
    <source>
        <dbReference type="Proteomes" id="UP000887568"/>
    </source>
</evidence>
<keyword evidence="1" id="KW-0472">Membrane</keyword>
<dbReference type="GeneID" id="119740273"/>